<protein>
    <submittedName>
        <fullName evidence="2">DUF4038 domain-containing protein</fullName>
    </submittedName>
</protein>
<dbReference type="AlphaFoldDB" id="A0A9D1ZMP3"/>
<name>A0A9D1ZMP3_9LACO</name>
<evidence type="ECO:0000313" key="3">
    <source>
        <dbReference type="Proteomes" id="UP000824013"/>
    </source>
</evidence>
<dbReference type="SUPFAM" id="SSF51445">
    <property type="entry name" value="(Trans)glycosidases"/>
    <property type="match status" value="1"/>
</dbReference>
<dbReference type="EMBL" id="DXCM01000035">
    <property type="protein sequence ID" value="HIY92449.1"/>
    <property type="molecule type" value="Genomic_DNA"/>
</dbReference>
<sequence length="426" mass="49248">MLTVKDKYLYSKGRRIFYLADTNWGAFSSINMNDWKYYLHTRKEQGFNAIQINLLRQWDNGEPLKGRNPFPISKEIDGKYKYDYTKINESYFDNAEKMLDEMMKINMIPSLVLLWGNYVPGTWMRGISPNNIMPFEDIKPYIEYVVERFKKYHPLWIVSGDVGFGKAEGPDPEKTKKYYQEVLNVAKTVDTKGIFSFHINGGSSYLPQEFLKEVNVFLYQSGHDISTQSSAYSIPRQLRKRGFKGPIIDSELCYEGLIEISKDNLERYHDYDVRKAAWEAVLSGADAGLGYGTFGIWPWTDSTRPETLARNIFTRDLKPFDWRVCLNLKGARDLGFLKQLMLNLSKDELMPINNKSKDFFAAESRNHILIYLPTNNTFNFDDLGLTVDCCQVVELDSNDIKEGTIINNTLQLGTSLEDKLIVIDKK</sequence>
<reference evidence="2" key="2">
    <citation type="submission" date="2021-04" db="EMBL/GenBank/DDBJ databases">
        <authorList>
            <person name="Gilroy R."/>
        </authorList>
    </citation>
    <scope>NUCLEOTIDE SEQUENCE</scope>
    <source>
        <strain evidence="2">3204</strain>
    </source>
</reference>
<dbReference type="Gene3D" id="3.20.20.80">
    <property type="entry name" value="Glycosidases"/>
    <property type="match status" value="1"/>
</dbReference>
<dbReference type="Proteomes" id="UP000824013">
    <property type="component" value="Unassembled WGS sequence"/>
</dbReference>
<accession>A0A9D1ZMP3</accession>
<evidence type="ECO:0000259" key="1">
    <source>
        <dbReference type="Pfam" id="PF13204"/>
    </source>
</evidence>
<dbReference type="Pfam" id="PF13204">
    <property type="entry name" value="Apiosidase"/>
    <property type="match status" value="1"/>
</dbReference>
<proteinExistence type="predicted"/>
<evidence type="ECO:0000313" key="2">
    <source>
        <dbReference type="EMBL" id="HIY92449.1"/>
    </source>
</evidence>
<gene>
    <name evidence="2" type="ORF">H9820_05830</name>
</gene>
<dbReference type="PANTHER" id="PTHR37836">
    <property type="entry name" value="LMO1036 PROTEIN"/>
    <property type="match status" value="1"/>
</dbReference>
<feature type="domain" description="Apiosidase-like catalytic" evidence="1">
    <location>
        <begin position="6"/>
        <end position="344"/>
    </location>
</feature>
<organism evidence="2 3">
    <name type="scientific">Candidatus Companilactobacillus pullicola</name>
    <dbReference type="NCBI Taxonomy" id="2838523"/>
    <lineage>
        <taxon>Bacteria</taxon>
        <taxon>Bacillati</taxon>
        <taxon>Bacillota</taxon>
        <taxon>Bacilli</taxon>
        <taxon>Lactobacillales</taxon>
        <taxon>Lactobacillaceae</taxon>
        <taxon>Companilactobacillus</taxon>
    </lineage>
</organism>
<dbReference type="InterPro" id="IPR025277">
    <property type="entry name" value="Apiosidase-like_cat_dom"/>
</dbReference>
<comment type="caution">
    <text evidence="2">The sequence shown here is derived from an EMBL/GenBank/DDBJ whole genome shotgun (WGS) entry which is preliminary data.</text>
</comment>
<reference evidence="2" key="1">
    <citation type="journal article" date="2021" name="PeerJ">
        <title>Extensive microbial diversity within the chicken gut microbiome revealed by metagenomics and culture.</title>
        <authorList>
            <person name="Gilroy R."/>
            <person name="Ravi A."/>
            <person name="Getino M."/>
            <person name="Pursley I."/>
            <person name="Horton D.L."/>
            <person name="Alikhan N.F."/>
            <person name="Baker D."/>
            <person name="Gharbi K."/>
            <person name="Hall N."/>
            <person name="Watson M."/>
            <person name="Adriaenssens E.M."/>
            <person name="Foster-Nyarko E."/>
            <person name="Jarju S."/>
            <person name="Secka A."/>
            <person name="Antonio M."/>
            <person name="Oren A."/>
            <person name="Chaudhuri R.R."/>
            <person name="La Ragione R."/>
            <person name="Hildebrand F."/>
            <person name="Pallen M.J."/>
        </authorList>
    </citation>
    <scope>NUCLEOTIDE SEQUENCE</scope>
    <source>
        <strain evidence="2">3204</strain>
    </source>
</reference>
<dbReference type="PANTHER" id="PTHR37836:SF3">
    <property type="entry name" value="ENDOGLUCANASE"/>
    <property type="match status" value="1"/>
</dbReference>
<dbReference type="InterPro" id="IPR017853">
    <property type="entry name" value="GH"/>
</dbReference>